<dbReference type="Pfam" id="PF01182">
    <property type="entry name" value="Glucosamine_iso"/>
    <property type="match status" value="1"/>
</dbReference>
<comment type="caution">
    <text evidence="2">The sequence shown here is derived from an EMBL/GenBank/DDBJ whole genome shotgun (WGS) entry which is preliminary data.</text>
</comment>
<evidence type="ECO:0000313" key="2">
    <source>
        <dbReference type="EMBL" id="KAK7915987.1"/>
    </source>
</evidence>
<keyword evidence="3" id="KW-1185">Reference proteome</keyword>
<dbReference type="Proteomes" id="UP001460270">
    <property type="component" value="Unassembled WGS sequence"/>
</dbReference>
<reference evidence="3" key="1">
    <citation type="submission" date="2024-04" db="EMBL/GenBank/DDBJ databases">
        <title>Salinicola lusitanus LLJ914,a marine bacterium isolated from the Okinawa Trough.</title>
        <authorList>
            <person name="Li J."/>
        </authorList>
    </citation>
    <scope>NUCLEOTIDE SEQUENCE [LARGE SCALE GENOMIC DNA]</scope>
</reference>
<dbReference type="PANTHER" id="PTHR11054:SF0">
    <property type="entry name" value="6-PHOSPHOGLUCONOLACTONASE"/>
    <property type="match status" value="1"/>
</dbReference>
<dbReference type="AlphaFoldDB" id="A0AAW0P2Z5"/>
<name>A0AAW0P2Z5_9GOBI</name>
<gene>
    <name evidence="2" type="ORF">WMY93_011748</name>
</gene>
<dbReference type="InterPro" id="IPR037171">
    <property type="entry name" value="NagB/RpiA_transferase-like"/>
</dbReference>
<dbReference type="GO" id="GO:0005975">
    <property type="term" value="P:carbohydrate metabolic process"/>
    <property type="evidence" value="ECO:0007669"/>
    <property type="project" value="InterPro"/>
</dbReference>
<protein>
    <recommendedName>
        <fullName evidence="1">Glucosamine/galactosamine-6-phosphate isomerase domain-containing protein</fullName>
    </recommendedName>
</protein>
<dbReference type="InterPro" id="IPR039104">
    <property type="entry name" value="6PGL"/>
</dbReference>
<feature type="domain" description="Glucosamine/galactosamine-6-phosphate isomerase" evidence="1">
    <location>
        <begin position="14"/>
        <end position="129"/>
    </location>
</feature>
<evidence type="ECO:0000313" key="3">
    <source>
        <dbReference type="Proteomes" id="UP001460270"/>
    </source>
</evidence>
<proteinExistence type="predicted"/>
<evidence type="ECO:0000259" key="1">
    <source>
        <dbReference type="Pfam" id="PF01182"/>
    </source>
</evidence>
<accession>A0AAW0P2Z5</accession>
<dbReference type="Gene3D" id="3.40.50.1360">
    <property type="match status" value="1"/>
</dbReference>
<dbReference type="PANTHER" id="PTHR11054">
    <property type="entry name" value="6-PHOSPHOGLUCONOLACTONASE"/>
    <property type="match status" value="1"/>
</dbReference>
<dbReference type="InterPro" id="IPR006148">
    <property type="entry name" value="Glc/Gal-6P_isomerase"/>
</dbReference>
<dbReference type="EMBL" id="JBBPFD010000008">
    <property type="protein sequence ID" value="KAK7915987.1"/>
    <property type="molecule type" value="Genomic_DNA"/>
</dbReference>
<organism evidence="2 3">
    <name type="scientific">Mugilogobius chulae</name>
    <name type="common">yellowstripe goby</name>
    <dbReference type="NCBI Taxonomy" id="88201"/>
    <lineage>
        <taxon>Eukaryota</taxon>
        <taxon>Metazoa</taxon>
        <taxon>Chordata</taxon>
        <taxon>Craniata</taxon>
        <taxon>Vertebrata</taxon>
        <taxon>Euteleostomi</taxon>
        <taxon>Actinopterygii</taxon>
        <taxon>Neopterygii</taxon>
        <taxon>Teleostei</taxon>
        <taxon>Neoteleostei</taxon>
        <taxon>Acanthomorphata</taxon>
        <taxon>Gobiaria</taxon>
        <taxon>Gobiiformes</taxon>
        <taxon>Gobioidei</taxon>
        <taxon>Gobiidae</taxon>
        <taxon>Gobionellinae</taxon>
        <taxon>Mugilogobius</taxon>
    </lineage>
</organism>
<dbReference type="SUPFAM" id="SSF100950">
    <property type="entry name" value="NagB/RpiA/CoA transferase-like"/>
    <property type="match status" value="1"/>
</dbReference>
<sequence length="138" mass="15823">MPVQLNQRLCVEEDKGTWLYEEEIRKFINASSFHFLLLGVGYDGHIASLFPGVKPEDHGERLVVFTESPVKPHQRMSLTFNAINRAQKVAILIVGKYKHETVIQLSRVKEQTTQWPVTWVKPGSGNLVWYLDYEALLG</sequence>